<name>A0A8K0VYG1_9PLEO</name>
<proteinExistence type="predicted"/>
<accession>A0A8K0VYG1</accession>
<dbReference type="EMBL" id="JAGMVJ010000011">
    <property type="protein sequence ID" value="KAH7086367.1"/>
    <property type="molecule type" value="Genomic_DNA"/>
</dbReference>
<protein>
    <submittedName>
        <fullName evidence="1">Uncharacterized protein</fullName>
    </submittedName>
</protein>
<organism evidence="1 2">
    <name type="scientific">Paraphoma chrysanthemicola</name>
    <dbReference type="NCBI Taxonomy" id="798071"/>
    <lineage>
        <taxon>Eukaryota</taxon>
        <taxon>Fungi</taxon>
        <taxon>Dikarya</taxon>
        <taxon>Ascomycota</taxon>
        <taxon>Pezizomycotina</taxon>
        <taxon>Dothideomycetes</taxon>
        <taxon>Pleosporomycetidae</taxon>
        <taxon>Pleosporales</taxon>
        <taxon>Pleosporineae</taxon>
        <taxon>Phaeosphaeriaceae</taxon>
        <taxon>Paraphoma</taxon>
    </lineage>
</organism>
<sequence length="79" mass="8712">MTVVLLLMPSRYLCGMPPRQRWLTAHLWNSTLSRSKPGYHDGSASSGCMRLEMTVSALAAHSSLATQPSWRGYMSASEP</sequence>
<keyword evidence="2" id="KW-1185">Reference proteome</keyword>
<evidence type="ECO:0000313" key="2">
    <source>
        <dbReference type="Proteomes" id="UP000813461"/>
    </source>
</evidence>
<reference evidence="1" key="1">
    <citation type="journal article" date="2021" name="Nat. Commun.">
        <title>Genetic determinants of endophytism in the Arabidopsis root mycobiome.</title>
        <authorList>
            <person name="Mesny F."/>
            <person name="Miyauchi S."/>
            <person name="Thiergart T."/>
            <person name="Pickel B."/>
            <person name="Atanasova L."/>
            <person name="Karlsson M."/>
            <person name="Huettel B."/>
            <person name="Barry K.W."/>
            <person name="Haridas S."/>
            <person name="Chen C."/>
            <person name="Bauer D."/>
            <person name="Andreopoulos W."/>
            <person name="Pangilinan J."/>
            <person name="LaButti K."/>
            <person name="Riley R."/>
            <person name="Lipzen A."/>
            <person name="Clum A."/>
            <person name="Drula E."/>
            <person name="Henrissat B."/>
            <person name="Kohler A."/>
            <person name="Grigoriev I.V."/>
            <person name="Martin F.M."/>
            <person name="Hacquard S."/>
        </authorList>
    </citation>
    <scope>NUCLEOTIDE SEQUENCE</scope>
    <source>
        <strain evidence="1">MPI-SDFR-AT-0120</strain>
    </source>
</reference>
<comment type="caution">
    <text evidence="1">The sequence shown here is derived from an EMBL/GenBank/DDBJ whole genome shotgun (WGS) entry which is preliminary data.</text>
</comment>
<dbReference type="AlphaFoldDB" id="A0A8K0VYG1"/>
<dbReference type="Proteomes" id="UP000813461">
    <property type="component" value="Unassembled WGS sequence"/>
</dbReference>
<evidence type="ECO:0000313" key="1">
    <source>
        <dbReference type="EMBL" id="KAH7086367.1"/>
    </source>
</evidence>
<gene>
    <name evidence="1" type="ORF">FB567DRAFT_527788</name>
</gene>